<keyword evidence="2" id="KW-1185">Reference proteome</keyword>
<organism evidence="1 2">
    <name type="scientific">Hymenobacter glaciei</name>
    <dbReference type="NCBI Taxonomy" id="877209"/>
    <lineage>
        <taxon>Bacteria</taxon>
        <taxon>Pseudomonadati</taxon>
        <taxon>Bacteroidota</taxon>
        <taxon>Cytophagia</taxon>
        <taxon>Cytophagales</taxon>
        <taxon>Hymenobacteraceae</taxon>
        <taxon>Hymenobacter</taxon>
    </lineage>
</organism>
<dbReference type="EMBL" id="BAABDK010000014">
    <property type="protein sequence ID" value="GAA4033327.1"/>
    <property type="molecule type" value="Genomic_DNA"/>
</dbReference>
<evidence type="ECO:0000313" key="1">
    <source>
        <dbReference type="EMBL" id="GAA4033327.1"/>
    </source>
</evidence>
<proteinExistence type="predicted"/>
<gene>
    <name evidence="1" type="ORF">GCM10022409_17040</name>
</gene>
<reference evidence="2" key="1">
    <citation type="journal article" date="2019" name="Int. J. Syst. Evol. Microbiol.">
        <title>The Global Catalogue of Microorganisms (GCM) 10K type strain sequencing project: providing services to taxonomists for standard genome sequencing and annotation.</title>
        <authorList>
            <consortium name="The Broad Institute Genomics Platform"/>
            <consortium name="The Broad Institute Genome Sequencing Center for Infectious Disease"/>
            <person name="Wu L."/>
            <person name="Ma J."/>
        </authorList>
    </citation>
    <scope>NUCLEOTIDE SEQUENCE [LARGE SCALE GENOMIC DNA]</scope>
    <source>
        <strain evidence="2">JCM 17225</strain>
    </source>
</reference>
<dbReference type="InterPro" id="IPR043519">
    <property type="entry name" value="NT_sf"/>
</dbReference>
<dbReference type="Proteomes" id="UP001501469">
    <property type="component" value="Unassembled WGS sequence"/>
</dbReference>
<dbReference type="Pfam" id="PF26128">
    <property type="entry name" value="Gad2"/>
    <property type="match status" value="1"/>
</dbReference>
<evidence type="ECO:0008006" key="3">
    <source>
        <dbReference type="Google" id="ProtNLM"/>
    </source>
</evidence>
<dbReference type="Gene3D" id="3.30.460.10">
    <property type="entry name" value="Beta Polymerase, domain 2"/>
    <property type="match status" value="1"/>
</dbReference>
<evidence type="ECO:0000313" key="2">
    <source>
        <dbReference type="Proteomes" id="UP001501469"/>
    </source>
</evidence>
<comment type="caution">
    <text evidence="1">The sequence shown here is derived from an EMBL/GenBank/DDBJ whole genome shotgun (WGS) entry which is preliminary data.</text>
</comment>
<protein>
    <recommendedName>
        <fullName evidence="3">Poly A polymerase head domain-containing protein</fullName>
    </recommendedName>
</protein>
<sequence length="240" mass="28128">MNFMTVDKYYTDLIRRNLNNVPAFNELKNTLTQFQSLDFFIAGGAIRNLISNTTEQMKDVDLFVNTLSQKSNQFERLQNLLSKKGTLEFGQYGSPRWFPNQMTSFYYDIVPFHKFDVGFGNPTSIDETLLQFDFTANAVGFNIYTNVLHNPIRGLEDSENNILKAVRLDFPDEIISAQVPVPRLSVLWFRFMHYASKLDYVIEEETLLWIIQNSYRIKDLYLFEKYFFKPDIKEGLVSKL</sequence>
<accession>A0ABP7TYX2</accession>
<dbReference type="SUPFAM" id="SSF81301">
    <property type="entry name" value="Nucleotidyltransferase"/>
    <property type="match status" value="1"/>
</dbReference>
<name>A0ABP7TYX2_9BACT</name>